<evidence type="ECO:0000313" key="2">
    <source>
        <dbReference type="EMBL" id="SDE04021.1"/>
    </source>
</evidence>
<dbReference type="Pfam" id="PF00534">
    <property type="entry name" value="Glycos_transf_1"/>
    <property type="match status" value="1"/>
</dbReference>
<sequence length="389" mass="44175">MKKLAIITTHPIQYYAPVFRLLHERGNIDIKVYYTWGSDSLNKHDPGFSRVVDWDIPLLEGYPFEWVKNTATDPGSHHFMGIITPGLTRQLADFAPDAILVFGWAYHSHLQVIRRYHGRLPVYFRGDSTLLDESSLFIKRLMKTTFLKWVYRHIDHAFFVGTNNKAYFKKYGLKEEQLSFAPHAVDNNRFAQPRLGEAENLRIKLKIRTDEILILFAGKLEPKKGTMLLMETFLSLNPENCHLLFVGSGSLAPMLQLKAKGKEQVHFLDFQNQSAMPVLYQACDIFCLPSSGPGETWGLAVNEAMACGKPIIVSDKVGCGVDLVSAHNGVVFKAGDLVTFRQALTDLLVKKRELAILGQQSLLTIKEWTFKRVAEAIEQVLLKYPRTNH</sequence>
<protein>
    <submittedName>
        <fullName evidence="2">Glycosyltransferase involved in cell wall bisynthesis</fullName>
    </submittedName>
</protein>
<dbReference type="SUPFAM" id="SSF53756">
    <property type="entry name" value="UDP-Glycosyltransferase/glycogen phosphorylase"/>
    <property type="match status" value="1"/>
</dbReference>
<keyword evidence="2" id="KW-0808">Transferase</keyword>
<dbReference type="PANTHER" id="PTHR45947:SF3">
    <property type="entry name" value="SULFOQUINOVOSYL TRANSFERASE SQD2"/>
    <property type="match status" value="1"/>
</dbReference>
<dbReference type="EMBL" id="FNAI01000003">
    <property type="protein sequence ID" value="SDE04021.1"/>
    <property type="molecule type" value="Genomic_DNA"/>
</dbReference>
<accession>A0A1G6ZNC1</accession>
<proteinExistence type="predicted"/>
<dbReference type="RefSeq" id="WP_091148566.1">
    <property type="nucleotide sequence ID" value="NZ_FNAI01000003.1"/>
</dbReference>
<name>A0A1G6ZNC1_9SPHI</name>
<dbReference type="CDD" id="cd03801">
    <property type="entry name" value="GT4_PimA-like"/>
    <property type="match status" value="1"/>
</dbReference>
<dbReference type="AlphaFoldDB" id="A0A1G6ZNC1"/>
<keyword evidence="3" id="KW-1185">Reference proteome</keyword>
<evidence type="ECO:0000259" key="1">
    <source>
        <dbReference type="Pfam" id="PF00534"/>
    </source>
</evidence>
<dbReference type="STRING" id="1391627.SAMN05216464_103428"/>
<dbReference type="InterPro" id="IPR050194">
    <property type="entry name" value="Glycosyltransferase_grp1"/>
</dbReference>
<gene>
    <name evidence="2" type="ORF">SAMN05216464_103428</name>
</gene>
<dbReference type="Proteomes" id="UP000199072">
    <property type="component" value="Unassembled WGS sequence"/>
</dbReference>
<reference evidence="2 3" key="1">
    <citation type="submission" date="2016-10" db="EMBL/GenBank/DDBJ databases">
        <authorList>
            <person name="de Groot N.N."/>
        </authorList>
    </citation>
    <scope>NUCLEOTIDE SEQUENCE [LARGE SCALE GENOMIC DNA]</scope>
    <source>
        <strain evidence="2 3">47C3B</strain>
    </source>
</reference>
<evidence type="ECO:0000313" key="3">
    <source>
        <dbReference type="Proteomes" id="UP000199072"/>
    </source>
</evidence>
<dbReference type="Gene3D" id="3.40.50.2000">
    <property type="entry name" value="Glycogen Phosphorylase B"/>
    <property type="match status" value="2"/>
</dbReference>
<dbReference type="InterPro" id="IPR001296">
    <property type="entry name" value="Glyco_trans_1"/>
</dbReference>
<organism evidence="2 3">
    <name type="scientific">Mucilaginibacter pineti</name>
    <dbReference type="NCBI Taxonomy" id="1391627"/>
    <lineage>
        <taxon>Bacteria</taxon>
        <taxon>Pseudomonadati</taxon>
        <taxon>Bacteroidota</taxon>
        <taxon>Sphingobacteriia</taxon>
        <taxon>Sphingobacteriales</taxon>
        <taxon>Sphingobacteriaceae</taxon>
        <taxon>Mucilaginibacter</taxon>
    </lineage>
</organism>
<dbReference type="OrthoDB" id="9790710at2"/>
<dbReference type="GO" id="GO:0016757">
    <property type="term" value="F:glycosyltransferase activity"/>
    <property type="evidence" value="ECO:0007669"/>
    <property type="project" value="InterPro"/>
</dbReference>
<feature type="domain" description="Glycosyl transferase family 1" evidence="1">
    <location>
        <begin position="199"/>
        <end position="354"/>
    </location>
</feature>
<dbReference type="PANTHER" id="PTHR45947">
    <property type="entry name" value="SULFOQUINOVOSYL TRANSFERASE SQD2"/>
    <property type="match status" value="1"/>
</dbReference>